<dbReference type="PROSITE" id="PS50920">
    <property type="entry name" value="SOLCAR"/>
    <property type="match status" value="1"/>
</dbReference>
<dbReference type="Pfam" id="PF00153">
    <property type="entry name" value="Mito_carr"/>
    <property type="match status" value="1"/>
</dbReference>
<keyword evidence="4" id="KW-0677">Repeat</keyword>
<dbReference type="InterPro" id="IPR023395">
    <property type="entry name" value="MCP_dom_sf"/>
</dbReference>
<evidence type="ECO:0000256" key="4">
    <source>
        <dbReference type="ARBA" id="ARBA00022737"/>
    </source>
</evidence>
<evidence type="ECO:0000256" key="1">
    <source>
        <dbReference type="ARBA" id="ARBA00004141"/>
    </source>
</evidence>
<feature type="non-terminal residue" evidence="8">
    <location>
        <position position="1"/>
    </location>
</feature>
<keyword evidence="5 6" id="KW-0472">Membrane</keyword>
<dbReference type="SUPFAM" id="SSF103506">
    <property type="entry name" value="Mitochondrial carrier"/>
    <property type="match status" value="1"/>
</dbReference>
<gene>
    <name evidence="8" type="primary">mcfU</name>
    <name evidence="8" type="ORF">g.5268</name>
</gene>
<dbReference type="AlphaFoldDB" id="A0A146M0S6"/>
<accession>A0A146M0S6</accession>
<evidence type="ECO:0000256" key="5">
    <source>
        <dbReference type="ARBA" id="ARBA00023136"/>
    </source>
</evidence>
<proteinExistence type="inferred from homology"/>
<dbReference type="GO" id="GO:0016020">
    <property type="term" value="C:membrane"/>
    <property type="evidence" value="ECO:0007669"/>
    <property type="project" value="UniProtKB-SubCell"/>
</dbReference>
<evidence type="ECO:0000313" key="8">
    <source>
        <dbReference type="EMBL" id="JAQ13428.1"/>
    </source>
</evidence>
<feature type="repeat" description="Solcar" evidence="6">
    <location>
        <begin position="39"/>
        <end position="128"/>
    </location>
</feature>
<comment type="similarity">
    <text evidence="2 7">Belongs to the mitochondrial carrier (TC 2.A.29) family.</text>
</comment>
<evidence type="ECO:0000256" key="2">
    <source>
        <dbReference type="ARBA" id="ARBA00006375"/>
    </source>
</evidence>
<keyword evidence="3 6" id="KW-0812">Transmembrane</keyword>
<reference evidence="8" key="1">
    <citation type="journal article" date="2016" name="Gigascience">
        <title>De novo construction of an expanded transcriptome assembly for the western tarnished plant bug, Lygus hesperus.</title>
        <authorList>
            <person name="Tassone E.E."/>
            <person name="Geib S.M."/>
            <person name="Hall B."/>
            <person name="Fabrick J.A."/>
            <person name="Brent C.S."/>
            <person name="Hull J.J."/>
        </authorList>
    </citation>
    <scope>NUCLEOTIDE SEQUENCE</scope>
</reference>
<sequence>KVKKLSAMPHGSIENESVTRAASTSHKLGTLLPLPLLNCDTLVYMAAGVSARVCGTTIMSPLDTIKARLQFIQRTGEVRQFTSIPQLALHMLRHEGVASFYRGLPIRYLYVGPASAISFFLYEQFRFLFHKPKNNTGDYIKLV</sequence>
<name>A0A146M0S6_LYGHE</name>
<evidence type="ECO:0000256" key="3">
    <source>
        <dbReference type="ARBA" id="ARBA00022692"/>
    </source>
</evidence>
<organism evidence="8">
    <name type="scientific">Lygus hesperus</name>
    <name type="common">Western plant bug</name>
    <dbReference type="NCBI Taxonomy" id="30085"/>
    <lineage>
        <taxon>Eukaryota</taxon>
        <taxon>Metazoa</taxon>
        <taxon>Ecdysozoa</taxon>
        <taxon>Arthropoda</taxon>
        <taxon>Hexapoda</taxon>
        <taxon>Insecta</taxon>
        <taxon>Pterygota</taxon>
        <taxon>Neoptera</taxon>
        <taxon>Paraneoptera</taxon>
        <taxon>Hemiptera</taxon>
        <taxon>Heteroptera</taxon>
        <taxon>Panheteroptera</taxon>
        <taxon>Cimicomorpha</taxon>
        <taxon>Miridae</taxon>
        <taxon>Mirini</taxon>
        <taxon>Lygus</taxon>
    </lineage>
</organism>
<evidence type="ECO:0000256" key="7">
    <source>
        <dbReference type="RuleBase" id="RU000488"/>
    </source>
</evidence>
<evidence type="ECO:0000256" key="6">
    <source>
        <dbReference type="PROSITE-ProRule" id="PRU00282"/>
    </source>
</evidence>
<dbReference type="InterPro" id="IPR018108">
    <property type="entry name" value="MCP_transmembrane"/>
</dbReference>
<protein>
    <submittedName>
        <fullName evidence="8">Mitochondrial substrate carrier family protein U</fullName>
    </submittedName>
</protein>
<keyword evidence="7" id="KW-0813">Transport</keyword>
<dbReference type="PANTHER" id="PTHR24089">
    <property type="entry name" value="SOLUTE CARRIER FAMILY 25"/>
    <property type="match status" value="1"/>
</dbReference>
<comment type="subcellular location">
    <subcellularLocation>
        <location evidence="1">Membrane</location>
        <topology evidence="1">Multi-pass membrane protein</topology>
    </subcellularLocation>
</comment>
<dbReference type="EMBL" id="GDHC01005201">
    <property type="protein sequence ID" value="JAQ13428.1"/>
    <property type="molecule type" value="Transcribed_RNA"/>
</dbReference>
<dbReference type="Gene3D" id="1.50.40.10">
    <property type="entry name" value="Mitochondrial carrier domain"/>
    <property type="match status" value="1"/>
</dbReference>